<organism evidence="1 2">
    <name type="scientific">Eumeta variegata</name>
    <name type="common">Bagworm moth</name>
    <name type="synonym">Eumeta japonica</name>
    <dbReference type="NCBI Taxonomy" id="151549"/>
    <lineage>
        <taxon>Eukaryota</taxon>
        <taxon>Metazoa</taxon>
        <taxon>Ecdysozoa</taxon>
        <taxon>Arthropoda</taxon>
        <taxon>Hexapoda</taxon>
        <taxon>Insecta</taxon>
        <taxon>Pterygota</taxon>
        <taxon>Neoptera</taxon>
        <taxon>Endopterygota</taxon>
        <taxon>Lepidoptera</taxon>
        <taxon>Glossata</taxon>
        <taxon>Ditrysia</taxon>
        <taxon>Tineoidea</taxon>
        <taxon>Psychidae</taxon>
        <taxon>Oiketicinae</taxon>
        <taxon>Eumeta</taxon>
    </lineage>
</organism>
<protein>
    <submittedName>
        <fullName evidence="1">Uncharacterized protein</fullName>
    </submittedName>
</protein>
<name>A0A4C1TS15_EUMVA</name>
<dbReference type="EMBL" id="BGZK01000081">
    <property type="protein sequence ID" value="GBP16769.1"/>
    <property type="molecule type" value="Genomic_DNA"/>
</dbReference>
<dbReference type="AlphaFoldDB" id="A0A4C1TS15"/>
<evidence type="ECO:0000313" key="1">
    <source>
        <dbReference type="EMBL" id="GBP16769.1"/>
    </source>
</evidence>
<accession>A0A4C1TS15</accession>
<sequence>MSDITHNVPSGSQVVRASYVLPVYSDRICSTRISRGEYKNISIITRFRKSTIAAVQGMRALIYVADTFIIYTVGGRSSKINSYTSNACDSCPKIFQLVHDRYLLCMGT</sequence>
<comment type="caution">
    <text evidence="1">The sequence shown here is derived from an EMBL/GenBank/DDBJ whole genome shotgun (WGS) entry which is preliminary data.</text>
</comment>
<gene>
    <name evidence="1" type="ORF">EVAR_13381_1</name>
</gene>
<dbReference type="Proteomes" id="UP000299102">
    <property type="component" value="Unassembled WGS sequence"/>
</dbReference>
<proteinExistence type="predicted"/>
<keyword evidence="2" id="KW-1185">Reference proteome</keyword>
<evidence type="ECO:0000313" key="2">
    <source>
        <dbReference type="Proteomes" id="UP000299102"/>
    </source>
</evidence>
<reference evidence="1 2" key="1">
    <citation type="journal article" date="2019" name="Commun. Biol.">
        <title>The bagworm genome reveals a unique fibroin gene that provides high tensile strength.</title>
        <authorList>
            <person name="Kono N."/>
            <person name="Nakamura H."/>
            <person name="Ohtoshi R."/>
            <person name="Tomita M."/>
            <person name="Numata K."/>
            <person name="Arakawa K."/>
        </authorList>
    </citation>
    <scope>NUCLEOTIDE SEQUENCE [LARGE SCALE GENOMIC DNA]</scope>
</reference>